<evidence type="ECO:0000313" key="7">
    <source>
        <dbReference type="EMBL" id="WLQ35422.1"/>
    </source>
</evidence>
<dbReference type="PRINTS" id="PR01185">
    <property type="entry name" value="INTEGRINA"/>
</dbReference>
<dbReference type="Pfam" id="PF01839">
    <property type="entry name" value="FG-GAP"/>
    <property type="match status" value="3"/>
</dbReference>
<sequence>MRTTLAIAVCAAAALSAGTAGTAVAAPGGTSAGTAAPGGTAATTTTVREDFNGDGYQDLAVAAPAATVDGHARAGYIAVSYGSANGLTTANTTVIDQNTPGVPGAPGDDHGFGYRLLAEDLDHDGLTDLALVTHERFLLEGSAINGSVIVLWGNTDGITGQGAVRMPAAPDTQLGDNLTAGDFDGDGTTDLMMLHGDDGDQRSVLYGPFTRDGAPTREQRIFMSDTGSSMSGTAAGDFNGDGIDDLCTFFVSNNHADGGKLWLGTPNGLSKSPTALPSAGATAVGDFDNDGKADLATRVIPNGNVEDLATDPGTIKIYYGSASGPSTTRTTTITQDTAGVPGVSEKGDQFGARLSAGDVNGDGYDDLAAGVPFEAIEETQGAGAVVLLKGGPGGLSGTGSQAFHQETAGVPGVAETGDHFGASVRLLDIDNDGKADLAAGAPDEDLDAVADGGAVWSLRGTASGLTATGAFAFNPVDLGAPVLNARFGLDLSNDNGPDIG</sequence>
<gene>
    <name evidence="7" type="ORF">P8A18_19205</name>
</gene>
<dbReference type="Proteomes" id="UP001239522">
    <property type="component" value="Chromosome"/>
</dbReference>
<organism evidence="7 8">
    <name type="scientific">Streptomyces castrisilvae</name>
    <dbReference type="NCBI Taxonomy" id="3033811"/>
    <lineage>
        <taxon>Bacteria</taxon>
        <taxon>Bacillati</taxon>
        <taxon>Actinomycetota</taxon>
        <taxon>Actinomycetes</taxon>
        <taxon>Kitasatosporales</taxon>
        <taxon>Streptomycetaceae</taxon>
        <taxon>Streptomyces</taxon>
    </lineage>
</organism>
<keyword evidence="2" id="KW-0677">Repeat</keyword>
<protein>
    <submittedName>
        <fullName evidence="7">FG-GAP and VCBS repeat-containing protein</fullName>
    </submittedName>
</protein>
<dbReference type="EMBL" id="CP120997">
    <property type="protein sequence ID" value="WLQ35422.1"/>
    <property type="molecule type" value="Genomic_DNA"/>
</dbReference>
<evidence type="ECO:0000256" key="3">
    <source>
        <dbReference type="ARBA" id="ARBA00022801"/>
    </source>
</evidence>
<reference evidence="7 8" key="1">
    <citation type="submission" date="2023-03" db="EMBL/GenBank/DDBJ databases">
        <title>Isolation and description of six Streptomyces strains from soil environments, able to metabolize different microbial glucans.</title>
        <authorList>
            <person name="Widen T."/>
            <person name="Larsbrink J."/>
        </authorList>
    </citation>
    <scope>NUCLEOTIDE SEQUENCE [LARGE SCALE GENOMIC DNA]</scope>
    <source>
        <strain evidence="7 8">Mut1</strain>
    </source>
</reference>
<feature type="signal peptide" evidence="6">
    <location>
        <begin position="1"/>
        <end position="25"/>
    </location>
</feature>
<keyword evidence="4" id="KW-0325">Glycoprotein</keyword>
<keyword evidence="1 6" id="KW-0732">Signal</keyword>
<dbReference type="InterPro" id="IPR000413">
    <property type="entry name" value="Integrin_alpha"/>
</dbReference>
<dbReference type="SUPFAM" id="SSF69318">
    <property type="entry name" value="Integrin alpha N-terminal domain"/>
    <property type="match status" value="1"/>
</dbReference>
<dbReference type="PANTHER" id="PTHR23221">
    <property type="entry name" value="GLYCOSYLPHOSPHATIDYLINOSITOL PHOSPHOLIPASE D"/>
    <property type="match status" value="1"/>
</dbReference>
<proteinExistence type="predicted"/>
<dbReference type="InterPro" id="IPR028994">
    <property type="entry name" value="Integrin_alpha_N"/>
</dbReference>
<keyword evidence="3" id="KW-0378">Hydrolase</keyword>
<evidence type="ECO:0000256" key="1">
    <source>
        <dbReference type="ARBA" id="ARBA00022729"/>
    </source>
</evidence>
<dbReference type="PROSITE" id="PS51470">
    <property type="entry name" value="FG_GAP"/>
    <property type="match status" value="2"/>
</dbReference>
<dbReference type="RefSeq" id="WP_306056088.1">
    <property type="nucleotide sequence ID" value="NZ_CP120997.1"/>
</dbReference>
<name>A0ABY9HLJ6_9ACTN</name>
<keyword evidence="8" id="KW-1185">Reference proteome</keyword>
<feature type="chain" id="PRO_5045190739" evidence="6">
    <location>
        <begin position="26"/>
        <end position="500"/>
    </location>
</feature>
<evidence type="ECO:0000256" key="6">
    <source>
        <dbReference type="SAM" id="SignalP"/>
    </source>
</evidence>
<evidence type="ECO:0000256" key="5">
    <source>
        <dbReference type="SAM" id="MobiDB-lite"/>
    </source>
</evidence>
<feature type="compositionally biased region" description="Low complexity" evidence="5">
    <location>
        <begin position="327"/>
        <end position="337"/>
    </location>
</feature>
<evidence type="ECO:0000256" key="4">
    <source>
        <dbReference type="ARBA" id="ARBA00023180"/>
    </source>
</evidence>
<accession>A0ABY9HLJ6</accession>
<feature type="region of interest" description="Disordered" evidence="5">
    <location>
        <begin position="326"/>
        <end position="346"/>
    </location>
</feature>
<dbReference type="InterPro" id="IPR013519">
    <property type="entry name" value="Int_alpha_beta-p"/>
</dbReference>
<evidence type="ECO:0000256" key="2">
    <source>
        <dbReference type="ARBA" id="ARBA00022737"/>
    </source>
</evidence>
<dbReference type="Gene3D" id="2.130.10.130">
    <property type="entry name" value="Integrin alpha, N-terminal"/>
    <property type="match status" value="3"/>
</dbReference>
<dbReference type="Gene3D" id="2.40.128.340">
    <property type="match status" value="1"/>
</dbReference>
<dbReference type="Pfam" id="PF13517">
    <property type="entry name" value="FG-GAP_3"/>
    <property type="match status" value="1"/>
</dbReference>
<dbReference type="SMART" id="SM00191">
    <property type="entry name" value="Int_alpha"/>
    <property type="match status" value="3"/>
</dbReference>
<dbReference type="InterPro" id="IPR013517">
    <property type="entry name" value="FG-GAP"/>
</dbReference>
<dbReference type="PANTHER" id="PTHR23221:SF7">
    <property type="entry name" value="PHOSPHATIDYLINOSITOL-GLYCAN-SPECIFIC PHOSPHOLIPASE D"/>
    <property type="match status" value="1"/>
</dbReference>
<evidence type="ECO:0000313" key="8">
    <source>
        <dbReference type="Proteomes" id="UP001239522"/>
    </source>
</evidence>